<gene>
    <name evidence="4" type="ORF">RM445_31535</name>
</gene>
<dbReference type="Gene3D" id="1.10.10.10">
    <property type="entry name" value="Winged helix-like DNA-binding domain superfamily/Winged helix DNA-binding domain"/>
    <property type="match status" value="1"/>
</dbReference>
<dbReference type="RefSeq" id="WP_311560526.1">
    <property type="nucleotide sequence ID" value="NZ_JAVREJ010000061.1"/>
</dbReference>
<dbReference type="InterPro" id="IPR005158">
    <property type="entry name" value="BTAD"/>
</dbReference>
<dbReference type="EMBL" id="JAVREJ010000061">
    <property type="protein sequence ID" value="MDT0354018.1"/>
    <property type="molecule type" value="Genomic_DNA"/>
</dbReference>
<dbReference type="PANTHER" id="PTHR35807:SF1">
    <property type="entry name" value="TRANSCRIPTIONAL REGULATOR REDD"/>
    <property type="match status" value="1"/>
</dbReference>
<accession>A0ABU2NJ71</accession>
<dbReference type="Gene3D" id="1.25.40.10">
    <property type="entry name" value="Tetratricopeptide repeat domain"/>
    <property type="match status" value="1"/>
</dbReference>
<keyword evidence="1" id="KW-0805">Transcription regulation</keyword>
<keyword evidence="2" id="KW-0804">Transcription</keyword>
<evidence type="ECO:0000256" key="1">
    <source>
        <dbReference type="ARBA" id="ARBA00023015"/>
    </source>
</evidence>
<sequence length="248" mass="26873">MAPAPRLRVLGAFQLLVADRPADLPWQAQRVLGLLAVCGSAQARSAVAGTLWADLPQARAQANLRNALWQIRAAGGVVVHATRPAVALDMDLVVDLVDARRCAHALLRDGADESGRDTIDALDRDLLPSWDEEWLVIDRERQRQLRLHALEALSSDFCRRQRFPEAIAAALAAVRAEPLRETAQQALITAYVGEGNVSEAVRQLAAYRTLLRDELRIAPGPQVEAIVVAALRARAGSTGARRPAARSA</sequence>
<dbReference type="SMART" id="SM01043">
    <property type="entry name" value="BTAD"/>
    <property type="match status" value="1"/>
</dbReference>
<dbReference type="InterPro" id="IPR051677">
    <property type="entry name" value="AfsR-DnrI-RedD_regulator"/>
</dbReference>
<dbReference type="Proteomes" id="UP001183202">
    <property type="component" value="Unassembled WGS sequence"/>
</dbReference>
<dbReference type="InterPro" id="IPR011990">
    <property type="entry name" value="TPR-like_helical_dom_sf"/>
</dbReference>
<evidence type="ECO:0000259" key="3">
    <source>
        <dbReference type="SMART" id="SM01043"/>
    </source>
</evidence>
<evidence type="ECO:0000256" key="2">
    <source>
        <dbReference type="ARBA" id="ARBA00023163"/>
    </source>
</evidence>
<proteinExistence type="predicted"/>
<evidence type="ECO:0000313" key="4">
    <source>
        <dbReference type="EMBL" id="MDT0354018.1"/>
    </source>
</evidence>
<dbReference type="SUPFAM" id="SSF48452">
    <property type="entry name" value="TPR-like"/>
    <property type="match status" value="1"/>
</dbReference>
<dbReference type="Pfam" id="PF03704">
    <property type="entry name" value="BTAD"/>
    <property type="match status" value="1"/>
</dbReference>
<dbReference type="InterPro" id="IPR036388">
    <property type="entry name" value="WH-like_DNA-bd_sf"/>
</dbReference>
<feature type="domain" description="Bacterial transcriptional activator" evidence="3">
    <location>
        <begin position="94"/>
        <end position="231"/>
    </location>
</feature>
<comment type="caution">
    <text evidence="4">The sequence shown here is derived from an EMBL/GenBank/DDBJ whole genome shotgun (WGS) entry which is preliminary data.</text>
</comment>
<evidence type="ECO:0000313" key="5">
    <source>
        <dbReference type="Proteomes" id="UP001183202"/>
    </source>
</evidence>
<reference evidence="5" key="1">
    <citation type="submission" date="2023-07" db="EMBL/GenBank/DDBJ databases">
        <title>30 novel species of actinomycetes from the DSMZ collection.</title>
        <authorList>
            <person name="Nouioui I."/>
        </authorList>
    </citation>
    <scope>NUCLEOTIDE SEQUENCE [LARGE SCALE GENOMIC DNA]</scope>
    <source>
        <strain evidence="5">DSM 45834</strain>
    </source>
</reference>
<organism evidence="4 5">
    <name type="scientific">Pseudonocardia charpentierae</name>
    <dbReference type="NCBI Taxonomy" id="3075545"/>
    <lineage>
        <taxon>Bacteria</taxon>
        <taxon>Bacillati</taxon>
        <taxon>Actinomycetota</taxon>
        <taxon>Actinomycetes</taxon>
        <taxon>Pseudonocardiales</taxon>
        <taxon>Pseudonocardiaceae</taxon>
        <taxon>Pseudonocardia</taxon>
    </lineage>
</organism>
<dbReference type="PANTHER" id="PTHR35807">
    <property type="entry name" value="TRANSCRIPTIONAL REGULATOR REDD-RELATED"/>
    <property type="match status" value="1"/>
</dbReference>
<protein>
    <submittedName>
        <fullName evidence="4">BTAD domain-containing putative transcriptional regulator</fullName>
    </submittedName>
</protein>
<keyword evidence="5" id="KW-1185">Reference proteome</keyword>
<name>A0ABU2NJ71_9PSEU</name>